<dbReference type="Pfam" id="PF00765">
    <property type="entry name" value="Autoind_synth"/>
    <property type="match status" value="1"/>
</dbReference>
<comment type="caution">
    <text evidence="9">The sequence shown here is derived from an EMBL/GenBank/DDBJ whole genome shotgun (WGS) entry which is preliminary data.</text>
</comment>
<evidence type="ECO:0000256" key="2">
    <source>
        <dbReference type="ARBA" id="ARBA00022654"/>
    </source>
</evidence>
<dbReference type="Proteomes" id="UP000191933">
    <property type="component" value="Unassembled WGS sequence"/>
</dbReference>
<keyword evidence="2 7" id="KW-0673">Quorum sensing</keyword>
<dbReference type="SUPFAM" id="SSF55729">
    <property type="entry name" value="Acyl-CoA N-acyltransferases (Nat)"/>
    <property type="match status" value="1"/>
</dbReference>
<dbReference type="GO" id="GO:0061579">
    <property type="term" value="F:N-acyl homoserine lactone synthase activity"/>
    <property type="evidence" value="ECO:0007669"/>
    <property type="project" value="UniProtKB-UniRule"/>
</dbReference>
<dbReference type="PANTHER" id="PTHR39322:SF1">
    <property type="entry name" value="ISOVALERYL-HOMOSERINE LACTONE SYNTHASE"/>
    <property type="match status" value="1"/>
</dbReference>
<dbReference type="InterPro" id="IPR001690">
    <property type="entry name" value="Autoind_synthase"/>
</dbReference>
<dbReference type="InterPro" id="IPR016181">
    <property type="entry name" value="Acyl_CoA_acyltransferase"/>
</dbReference>
<reference evidence="9 10" key="1">
    <citation type="submission" date="2016-01" db="EMBL/GenBank/DDBJ databases">
        <authorList>
            <person name="Regsiter A."/>
            <person name="william w."/>
        </authorList>
    </citation>
    <scope>NUCLEOTIDE SEQUENCE [LARGE SCALE GENOMIC DNA]</scope>
    <source>
        <strain evidence="9 10">CFBP 5494</strain>
    </source>
</reference>
<dbReference type="GO" id="GO:0007165">
    <property type="term" value="P:signal transduction"/>
    <property type="evidence" value="ECO:0007669"/>
    <property type="project" value="TreeGrafter"/>
</dbReference>
<dbReference type="Gene3D" id="3.40.630.30">
    <property type="match status" value="1"/>
</dbReference>
<dbReference type="PRINTS" id="PR01549">
    <property type="entry name" value="AUTOINDCRSYN"/>
</dbReference>
<evidence type="ECO:0000256" key="7">
    <source>
        <dbReference type="PROSITE-ProRule" id="PRU00533"/>
    </source>
</evidence>
<dbReference type="PANTHER" id="PTHR39322">
    <property type="entry name" value="ACYL-HOMOSERINE-LACTONE SYNTHASE"/>
    <property type="match status" value="1"/>
</dbReference>
<evidence type="ECO:0000256" key="1">
    <source>
        <dbReference type="ARBA" id="ARBA00012340"/>
    </source>
</evidence>
<evidence type="ECO:0000313" key="9">
    <source>
        <dbReference type="EMBL" id="CUX03810.1"/>
    </source>
</evidence>
<evidence type="ECO:0000256" key="4">
    <source>
        <dbReference type="ARBA" id="ARBA00022691"/>
    </source>
</evidence>
<dbReference type="PROSITE" id="PS00949">
    <property type="entry name" value="AUTOINDUCER_SYNTH_1"/>
    <property type="match status" value="1"/>
</dbReference>
<accession>A0A9W5B8A7</accession>
<proteinExistence type="inferred from homology"/>
<dbReference type="EMBL" id="FBVY01000049">
    <property type="protein sequence ID" value="CUX03810.1"/>
    <property type="molecule type" value="Genomic_DNA"/>
</dbReference>
<sequence length="227" mass="25946">MEMQLYILVQANQYRKYEDLLDQSFRLRKRVFADQLGWEVATCGPYERDIYDDLKPAYLIWCDTHQTQLYGSVRLMPTTGPTLLYDVFRDTFPGSCDLVAPSIWEGTRMCIDVEAIARDMAGLSPDRAFCLLLLALCEIALDNGIETLISNYEPHMSRIYERAGAELDELGRAVGYGRFPVCCGAFEVSQRVLTNMRNKLNVVDELYKRPSYSRSNERAPATPSVRV</sequence>
<keyword evidence="5 7" id="KW-0071">Autoinducer synthesis</keyword>
<gene>
    <name evidence="9" type="ORF">AGR2A_pc0025</name>
</gene>
<comment type="similarity">
    <text evidence="7 8">Belongs to the autoinducer synthase family.</text>
</comment>
<name>A0A9W5B8A7_9HYPH</name>
<evidence type="ECO:0000256" key="8">
    <source>
        <dbReference type="RuleBase" id="RU361135"/>
    </source>
</evidence>
<protein>
    <recommendedName>
        <fullName evidence="1 8">Acyl-homoserine-lactone synthase</fullName>
        <ecNumber evidence="1 8">2.3.1.184</ecNumber>
    </recommendedName>
    <alternativeName>
        <fullName evidence="8">Autoinducer synthesis protein</fullName>
    </alternativeName>
</protein>
<evidence type="ECO:0000256" key="3">
    <source>
        <dbReference type="ARBA" id="ARBA00022679"/>
    </source>
</evidence>
<keyword evidence="3 8" id="KW-0808">Transferase</keyword>
<evidence type="ECO:0000313" key="10">
    <source>
        <dbReference type="Proteomes" id="UP000191933"/>
    </source>
</evidence>
<evidence type="ECO:0000256" key="5">
    <source>
        <dbReference type="ARBA" id="ARBA00022929"/>
    </source>
</evidence>
<dbReference type="EC" id="2.3.1.184" evidence="1 8"/>
<organism evidence="9 10">
    <name type="scientific">Agrobacterium genomosp. 2 str. CFBP 5494</name>
    <dbReference type="NCBI Taxonomy" id="1183436"/>
    <lineage>
        <taxon>Bacteria</taxon>
        <taxon>Pseudomonadati</taxon>
        <taxon>Pseudomonadota</taxon>
        <taxon>Alphaproteobacteria</taxon>
        <taxon>Hyphomicrobiales</taxon>
        <taxon>Rhizobiaceae</taxon>
        <taxon>Rhizobium/Agrobacterium group</taxon>
        <taxon>Agrobacterium</taxon>
        <taxon>Agrobacterium tumefaciens complex</taxon>
    </lineage>
</organism>
<dbReference type="InterPro" id="IPR018311">
    <property type="entry name" value="Autoind_synth_CS"/>
</dbReference>
<keyword evidence="4 8" id="KW-0949">S-adenosyl-L-methionine</keyword>
<dbReference type="PROSITE" id="PS51187">
    <property type="entry name" value="AUTOINDUCER_SYNTH_2"/>
    <property type="match status" value="1"/>
</dbReference>
<comment type="catalytic activity">
    <reaction evidence="6 8">
        <text>a fatty acyl-[ACP] + S-adenosyl-L-methionine = an N-acyl-L-homoserine lactone + S-methyl-5'-thioadenosine + holo-[ACP] + H(+)</text>
        <dbReference type="Rhea" id="RHEA:10096"/>
        <dbReference type="Rhea" id="RHEA-COMP:9685"/>
        <dbReference type="Rhea" id="RHEA-COMP:14125"/>
        <dbReference type="ChEBI" id="CHEBI:15378"/>
        <dbReference type="ChEBI" id="CHEBI:17509"/>
        <dbReference type="ChEBI" id="CHEBI:55474"/>
        <dbReference type="ChEBI" id="CHEBI:59789"/>
        <dbReference type="ChEBI" id="CHEBI:64479"/>
        <dbReference type="ChEBI" id="CHEBI:138651"/>
        <dbReference type="EC" id="2.3.1.184"/>
    </reaction>
</comment>
<dbReference type="AlphaFoldDB" id="A0A9W5B8A7"/>
<evidence type="ECO:0000256" key="6">
    <source>
        <dbReference type="ARBA" id="ARBA00048576"/>
    </source>
</evidence>
<dbReference type="GO" id="GO:0009372">
    <property type="term" value="P:quorum sensing"/>
    <property type="evidence" value="ECO:0007669"/>
    <property type="project" value="UniProtKB-UniRule"/>
</dbReference>
<keyword evidence="10" id="KW-1185">Reference proteome</keyword>